<evidence type="ECO:0000256" key="1">
    <source>
        <dbReference type="ARBA" id="ARBA00022598"/>
    </source>
</evidence>
<dbReference type="Proteomes" id="UP001496720">
    <property type="component" value="Unassembled WGS sequence"/>
</dbReference>
<reference evidence="6 7" key="1">
    <citation type="submission" date="2024-06" db="EMBL/GenBank/DDBJ databases">
        <title>The Natural Products Discovery Center: Release of the First 8490 Sequenced Strains for Exploring Actinobacteria Biosynthetic Diversity.</title>
        <authorList>
            <person name="Kalkreuter E."/>
            <person name="Kautsar S.A."/>
            <person name="Yang D."/>
            <person name="Bader C.D."/>
            <person name="Teijaro C.N."/>
            <person name="Fluegel L."/>
            <person name="Davis C.M."/>
            <person name="Simpson J.R."/>
            <person name="Lauterbach L."/>
            <person name="Steele A.D."/>
            <person name="Gui C."/>
            <person name="Meng S."/>
            <person name="Li G."/>
            <person name="Viehrig K."/>
            <person name="Ye F."/>
            <person name="Su P."/>
            <person name="Kiefer A.F."/>
            <person name="Nichols A."/>
            <person name="Cepeda A.J."/>
            <person name="Yan W."/>
            <person name="Fan B."/>
            <person name="Jiang Y."/>
            <person name="Adhikari A."/>
            <person name="Zheng C.-J."/>
            <person name="Schuster L."/>
            <person name="Cowan T.M."/>
            <person name="Smanski M.J."/>
            <person name="Chevrette M.G."/>
            <person name="De Carvalho L.P.S."/>
            <person name="Shen B."/>
        </authorList>
    </citation>
    <scope>NUCLEOTIDE SEQUENCE [LARGE SCALE GENOMIC DNA]</scope>
    <source>
        <strain evidence="6 7">NPDC001615</strain>
    </source>
</reference>
<keyword evidence="3 4" id="KW-0067">ATP-binding</keyword>
<protein>
    <submittedName>
        <fullName evidence="6">ATP-grasp domain-containing protein</fullName>
    </submittedName>
</protein>
<dbReference type="Gene3D" id="3.40.50.20">
    <property type="match status" value="1"/>
</dbReference>
<dbReference type="PANTHER" id="PTHR43585:SF2">
    <property type="entry name" value="ATP-GRASP ENZYME FSQD"/>
    <property type="match status" value="1"/>
</dbReference>
<evidence type="ECO:0000256" key="2">
    <source>
        <dbReference type="ARBA" id="ARBA00022741"/>
    </source>
</evidence>
<dbReference type="Gene3D" id="3.30.470.20">
    <property type="entry name" value="ATP-grasp fold, B domain"/>
    <property type="match status" value="1"/>
</dbReference>
<keyword evidence="7" id="KW-1185">Reference proteome</keyword>
<evidence type="ECO:0000313" key="7">
    <source>
        <dbReference type="Proteomes" id="UP001496720"/>
    </source>
</evidence>
<evidence type="ECO:0000256" key="3">
    <source>
        <dbReference type="ARBA" id="ARBA00022840"/>
    </source>
</evidence>
<dbReference type="InterPro" id="IPR011761">
    <property type="entry name" value="ATP-grasp"/>
</dbReference>
<dbReference type="PROSITE" id="PS50975">
    <property type="entry name" value="ATP_GRASP"/>
    <property type="match status" value="1"/>
</dbReference>
<dbReference type="EMBL" id="JBEOZY010000084">
    <property type="protein sequence ID" value="MER6169576.1"/>
    <property type="molecule type" value="Genomic_DNA"/>
</dbReference>
<keyword evidence="2 4" id="KW-0547">Nucleotide-binding</keyword>
<proteinExistence type="predicted"/>
<evidence type="ECO:0000313" key="6">
    <source>
        <dbReference type="EMBL" id="MER6169576.1"/>
    </source>
</evidence>
<evidence type="ECO:0000259" key="5">
    <source>
        <dbReference type="PROSITE" id="PS50975"/>
    </source>
</evidence>
<gene>
    <name evidence="6" type="ORF">ABT188_34435</name>
</gene>
<dbReference type="Pfam" id="PF13535">
    <property type="entry name" value="ATP-grasp_4"/>
    <property type="match status" value="1"/>
</dbReference>
<name>A0ABV1T6K4_9ACTN</name>
<feature type="domain" description="ATP-grasp" evidence="5">
    <location>
        <begin position="122"/>
        <end position="324"/>
    </location>
</feature>
<comment type="caution">
    <text evidence="6">The sequence shown here is derived from an EMBL/GenBank/DDBJ whole genome shotgun (WGS) entry which is preliminary data.</text>
</comment>
<organism evidence="6 7">
    <name type="scientific">Streptomyces violaceorubidus</name>
    <dbReference type="NCBI Taxonomy" id="284042"/>
    <lineage>
        <taxon>Bacteria</taxon>
        <taxon>Bacillati</taxon>
        <taxon>Actinomycetota</taxon>
        <taxon>Actinomycetes</taxon>
        <taxon>Kitasatosporales</taxon>
        <taxon>Streptomycetaceae</taxon>
        <taxon>Streptomyces</taxon>
    </lineage>
</organism>
<evidence type="ECO:0000256" key="4">
    <source>
        <dbReference type="PROSITE-ProRule" id="PRU00409"/>
    </source>
</evidence>
<dbReference type="RefSeq" id="WP_352150707.1">
    <property type="nucleotide sequence ID" value="NZ_JBEOZY010000084.1"/>
</dbReference>
<dbReference type="InterPro" id="IPR052032">
    <property type="entry name" value="ATP-dep_AA_Ligase"/>
</dbReference>
<dbReference type="SUPFAM" id="SSF56059">
    <property type="entry name" value="Glutathione synthetase ATP-binding domain-like"/>
    <property type="match status" value="1"/>
</dbReference>
<accession>A0ABV1T6K4</accession>
<keyword evidence="1" id="KW-0436">Ligase</keyword>
<sequence>MTAQNQTVLLLEPESSGLDLIKAAARLGFRVHIFDHRPLEELGAAARQAVNDKTADYRRVDVRATHTAVAAAKELSARTPLSAVIPGFEYAVPAAAAIAAALALPGLDPQDAEALREKDLMKTRLQEAGVAVAAGVSFDLAQAAQATREFARTVGFPAVIKPVDGSGSLLVRRVDNAAQLNAYLELCRRGPVDSMGRPMGAHLLLERYVPGAEYSVEGYVSGHDVTVVAVTQKQLGAEPDFAELGHIVDAPLGAAERHALEATATAAVRALGLTLGVFHLEARLADDGPVVMEIGARLPGDRIPVLVSQVHGVDLAQTMIRCHTGLPLSPAAPRPRARVAASQFFTVETASTLQDPDLLARQLSTLEGCVEAVVTCEPGALLLPATDWRQRFGRLIVTASDRARLETVLADAHHLIRTAVRVHDR</sequence>
<dbReference type="PANTHER" id="PTHR43585">
    <property type="entry name" value="FUMIPYRROLE BIOSYNTHESIS PROTEIN C"/>
    <property type="match status" value="1"/>
</dbReference>